<reference evidence="1 2" key="1">
    <citation type="submission" date="2015-02" db="EMBL/GenBank/DDBJ databases">
        <title>Genome Sequencing of Rickettsiales.</title>
        <authorList>
            <person name="Daugherty S.C."/>
            <person name="Su Q."/>
            <person name="Abolude K."/>
            <person name="Beier-Sexton M."/>
            <person name="Carlyon J.A."/>
            <person name="Carter R."/>
            <person name="Day N.P."/>
            <person name="Dumler S.J."/>
            <person name="Dyachenko V."/>
            <person name="Godinez A."/>
            <person name="Kurtti T.J."/>
            <person name="Lichay M."/>
            <person name="Mullins K.E."/>
            <person name="Ott S."/>
            <person name="Pappas-Brown V."/>
            <person name="Paris D.H."/>
            <person name="Patel P."/>
            <person name="Richards A.L."/>
            <person name="Sadzewicz L."/>
            <person name="Sears K."/>
            <person name="Seidman D."/>
            <person name="Sengamalay N."/>
            <person name="Stenos J."/>
            <person name="Tallon L.J."/>
            <person name="Vincent G."/>
            <person name="Fraser C.M."/>
            <person name="Munderloh U."/>
            <person name="Dunning-Hotopp J.C."/>
        </authorList>
    </citation>
    <scope>NUCLEOTIDE SEQUENCE [LARGE SCALE GENOMIC DNA]</scope>
    <source>
        <strain evidence="1 2">RML An4</strain>
    </source>
</reference>
<dbReference type="InterPro" id="IPR029081">
    <property type="entry name" value="Imm39"/>
</dbReference>
<protein>
    <submittedName>
        <fullName evidence="1">Uncharacterized protein</fullName>
    </submittedName>
</protein>
<organism evidence="1 2">
    <name type="scientific">Rickettsia bellii str. RML An4</name>
    <dbReference type="NCBI Taxonomy" id="1359193"/>
    <lineage>
        <taxon>Bacteria</taxon>
        <taxon>Pseudomonadati</taxon>
        <taxon>Pseudomonadota</taxon>
        <taxon>Alphaproteobacteria</taxon>
        <taxon>Rickettsiales</taxon>
        <taxon>Rickettsiaceae</taxon>
        <taxon>Rickettsieae</taxon>
        <taxon>Rickettsia</taxon>
        <taxon>belli group</taxon>
    </lineage>
</organism>
<comment type="caution">
    <text evidence="1">The sequence shown here is derived from an EMBL/GenBank/DDBJ whole genome shotgun (WGS) entry which is preliminary data.</text>
</comment>
<accession>A0A0F3QEH5</accession>
<dbReference type="Pfam" id="PF15568">
    <property type="entry name" value="Imm39"/>
    <property type="match status" value="1"/>
</dbReference>
<dbReference type="PATRIC" id="fig|1359193.3.peg.1506"/>
<dbReference type="RefSeq" id="WP_011478047.1">
    <property type="nucleotide sequence ID" value="NZ_LAOI01000001.1"/>
</dbReference>
<name>A0A0F3QEH5_RICBE</name>
<dbReference type="Proteomes" id="UP000033661">
    <property type="component" value="Unassembled WGS sequence"/>
</dbReference>
<proteinExistence type="predicted"/>
<evidence type="ECO:0000313" key="2">
    <source>
        <dbReference type="Proteomes" id="UP000033661"/>
    </source>
</evidence>
<evidence type="ECO:0000313" key="1">
    <source>
        <dbReference type="EMBL" id="KJV90546.1"/>
    </source>
</evidence>
<keyword evidence="2" id="KW-1185">Reference proteome</keyword>
<dbReference type="AlphaFoldDB" id="A0A0F3QEH5"/>
<dbReference type="EMBL" id="LAOI01000001">
    <property type="protein sequence ID" value="KJV90546.1"/>
    <property type="molecule type" value="Genomic_DNA"/>
</dbReference>
<gene>
    <name evidence="1" type="ORF">RBEAN4_1552</name>
</gene>
<sequence>MAHNRKYVPGGVALVMGRVRNSGKVVEQDKIEQLLIDSNFFEDMPFKWVGLLYLYGTKNLLIPKYERINKKYGDLPIEIELKMEILEWADQNNLELLYDIFMIGALEALIHVGKKYKLPTHLLEEECSKYGNIPETIEECISYQRPK</sequence>